<gene>
    <name evidence="2" type="ordered locus">LOC_Os12g32560</name>
</gene>
<accession>Q2QQ16</accession>
<reference evidence="2" key="3">
    <citation type="submission" date="2006-01" db="EMBL/GenBank/DDBJ databases">
        <authorList>
            <person name="Buell R."/>
        </authorList>
    </citation>
    <scope>NUCLEOTIDE SEQUENCE</scope>
</reference>
<feature type="compositionally biased region" description="Basic and acidic residues" evidence="1">
    <location>
        <begin position="23"/>
        <end position="47"/>
    </location>
</feature>
<evidence type="ECO:0000313" key="2">
    <source>
        <dbReference type="EMBL" id="ABA99034.1"/>
    </source>
</evidence>
<organism evidence="2">
    <name type="scientific">Oryza sativa subsp. japonica</name>
    <name type="common">Rice</name>
    <dbReference type="NCBI Taxonomy" id="39947"/>
    <lineage>
        <taxon>Eukaryota</taxon>
        <taxon>Viridiplantae</taxon>
        <taxon>Streptophyta</taxon>
        <taxon>Embryophyta</taxon>
        <taxon>Tracheophyta</taxon>
        <taxon>Spermatophyta</taxon>
        <taxon>Magnoliopsida</taxon>
        <taxon>Liliopsida</taxon>
        <taxon>Poales</taxon>
        <taxon>Poaceae</taxon>
        <taxon>BOP clade</taxon>
        <taxon>Oryzoideae</taxon>
        <taxon>Oryzeae</taxon>
        <taxon>Oryzinae</taxon>
        <taxon>Oryza</taxon>
        <taxon>Oryza sativa</taxon>
    </lineage>
</organism>
<proteinExistence type="predicted"/>
<feature type="compositionally biased region" description="Polar residues" evidence="1">
    <location>
        <begin position="8"/>
        <end position="21"/>
    </location>
</feature>
<protein>
    <submittedName>
        <fullName evidence="2">Uncharacterized protein</fullName>
    </submittedName>
</protein>
<evidence type="ECO:0000256" key="1">
    <source>
        <dbReference type="SAM" id="MobiDB-lite"/>
    </source>
</evidence>
<dbReference type="AlphaFoldDB" id="Q2QQ16"/>
<dbReference type="EMBL" id="DP000011">
    <property type="protein sequence ID" value="ABA99034.1"/>
    <property type="molecule type" value="Genomic_DNA"/>
</dbReference>
<reference evidence="2" key="2">
    <citation type="submission" date="2005-04" db="EMBL/GenBank/DDBJ databases">
        <authorList>
            <person name="Buell C.R."/>
            <person name="Wing R.A."/>
            <person name="McCombie W.A."/>
            <person name="Ouyang S."/>
        </authorList>
    </citation>
    <scope>NUCLEOTIDE SEQUENCE</scope>
</reference>
<reference evidence="2" key="1">
    <citation type="journal article" date="2005" name="BMC Biol.">
        <title>The sequence of rice chromosomes 11 and 12, rich in disease resistance genes and recent gene duplications.</title>
        <authorList>
            <consortium name="The rice chromosomes 11 and 12 sequencing consortia"/>
        </authorList>
    </citation>
    <scope>NUCLEOTIDE SEQUENCE [LARGE SCALE GENOMIC DNA]</scope>
</reference>
<feature type="compositionally biased region" description="Basic residues" evidence="1">
    <location>
        <begin position="56"/>
        <end position="73"/>
    </location>
</feature>
<sequence>MAPHVTITLPSSLSHANSPLRQEQGRPEQAGRHTGEVDRRAEHRWRVEQTSGAERAKRRRTKSASRRSRRRQAKPVGGRSAGGERHTNLGFGRNISRKGAPHGIPYDLHGLGRSSLLTLAREGLVGGIPQRAFGRTCRNRKLGQQAQTGGERRRSKRKTPRTKAMAWEYTCFADQGPCQGVTWAKMVRRPEGMGFAKYQITP</sequence>
<name>Q2QQ16_ORYSJ</name>
<feature type="region of interest" description="Disordered" evidence="1">
    <location>
        <begin position="138"/>
        <end position="162"/>
    </location>
</feature>
<feature type="region of interest" description="Disordered" evidence="1">
    <location>
        <begin position="1"/>
        <end position="100"/>
    </location>
</feature>